<dbReference type="EMBL" id="EU958250">
    <property type="protein sequence ID" value="ACG30368.1"/>
    <property type="molecule type" value="mRNA"/>
</dbReference>
<keyword evidence="2" id="KW-0812">Transmembrane</keyword>
<organism evidence="3">
    <name type="scientific">Zea mays</name>
    <name type="common">Maize</name>
    <dbReference type="NCBI Taxonomy" id="4577"/>
    <lineage>
        <taxon>Eukaryota</taxon>
        <taxon>Viridiplantae</taxon>
        <taxon>Streptophyta</taxon>
        <taxon>Embryophyta</taxon>
        <taxon>Tracheophyta</taxon>
        <taxon>Spermatophyta</taxon>
        <taxon>Magnoliopsida</taxon>
        <taxon>Liliopsida</taxon>
        <taxon>Poales</taxon>
        <taxon>Poaceae</taxon>
        <taxon>PACMAD clade</taxon>
        <taxon>Panicoideae</taxon>
        <taxon>Andropogonodae</taxon>
        <taxon>Andropogoneae</taxon>
        <taxon>Tripsacinae</taxon>
        <taxon>Zea</taxon>
    </lineage>
</organism>
<sequence>MAGSDLEPLRASAAALPSSSDPDSPAVTPRRSRVRDLLRNLDRRLSNRSRGGADAGHGGGEAGASPRRPEEDSDELGDGAPPEWALLLVGCLLGLATGICVAVFNRGVSAKTSPCGGPRCFFISRKNRVVCIFWKFPLVCWC</sequence>
<keyword evidence="2" id="KW-0472">Membrane</keyword>
<evidence type="ECO:0000256" key="1">
    <source>
        <dbReference type="SAM" id="MobiDB-lite"/>
    </source>
</evidence>
<protein>
    <submittedName>
        <fullName evidence="3">Uncharacterized protein</fullName>
    </submittedName>
</protein>
<feature type="compositionally biased region" description="Gly residues" evidence="1">
    <location>
        <begin position="53"/>
        <end position="62"/>
    </location>
</feature>
<evidence type="ECO:0000313" key="3">
    <source>
        <dbReference type="EMBL" id="ACG30368.1"/>
    </source>
</evidence>
<dbReference type="HOGENOM" id="CLU_1818624_0_0_1"/>
<feature type="compositionally biased region" description="Basic and acidic residues" evidence="1">
    <location>
        <begin position="34"/>
        <end position="45"/>
    </location>
</feature>
<proteinExistence type="evidence at transcript level"/>
<feature type="transmembrane region" description="Helical" evidence="2">
    <location>
        <begin position="84"/>
        <end position="104"/>
    </location>
</feature>
<reference evidence="3" key="1">
    <citation type="journal article" date="2009" name="Plant Mol. Biol.">
        <title>Insights into corn genes derived from large-scale cDNA sequencing.</title>
        <authorList>
            <person name="Alexandrov N.N."/>
            <person name="Brover V.V."/>
            <person name="Freidin S."/>
            <person name="Troukhan M.E."/>
            <person name="Tatarinova T.V."/>
            <person name="Zhang H."/>
            <person name="Swaller T.J."/>
            <person name="Lu Y.P."/>
            <person name="Bouck J."/>
            <person name="Flavell R.B."/>
            <person name="Feldmann K.A."/>
        </authorList>
    </citation>
    <scope>NUCLEOTIDE SEQUENCE</scope>
</reference>
<name>B6SZT5_MAIZE</name>
<feature type="compositionally biased region" description="Low complexity" evidence="1">
    <location>
        <begin position="9"/>
        <end position="26"/>
    </location>
</feature>
<accession>B6SZT5</accession>
<keyword evidence="2" id="KW-1133">Transmembrane helix</keyword>
<evidence type="ECO:0000256" key="2">
    <source>
        <dbReference type="SAM" id="Phobius"/>
    </source>
</evidence>
<dbReference type="AlphaFoldDB" id="B6SZT5"/>
<feature type="region of interest" description="Disordered" evidence="1">
    <location>
        <begin position="1"/>
        <end position="79"/>
    </location>
</feature>